<evidence type="ECO:0000313" key="2">
    <source>
        <dbReference type="Proteomes" id="UP001589838"/>
    </source>
</evidence>
<protein>
    <submittedName>
        <fullName evidence="1">DUF5327 family protein</fullName>
    </submittedName>
</protein>
<proteinExistence type="predicted"/>
<comment type="caution">
    <text evidence="1">The sequence shown here is derived from an EMBL/GenBank/DDBJ whole genome shotgun (WGS) entry which is preliminary data.</text>
</comment>
<accession>A0ABV6KEA6</accession>
<gene>
    <name evidence="1" type="ORF">ACFFHM_14415</name>
</gene>
<dbReference type="RefSeq" id="WP_335961685.1">
    <property type="nucleotide sequence ID" value="NZ_JAXBLX010000019.1"/>
</dbReference>
<evidence type="ECO:0000313" key="1">
    <source>
        <dbReference type="EMBL" id="MFC0471653.1"/>
    </source>
</evidence>
<keyword evidence="2" id="KW-1185">Reference proteome</keyword>
<dbReference type="InterPro" id="IPR035218">
    <property type="entry name" value="DUF5327"/>
</dbReference>
<sequence>MNIPAKQICDHIDTQVSKLRKAVADGDRVSMRETTAVIEAYCQLLKGTAAQTQNQIAEAAPVKEYQAPEQPMTLQRPLVTHSENEVGEKHNLLDF</sequence>
<organism evidence="1 2">
    <name type="scientific">Halalkalibacter kiskunsagensis</name>
    <dbReference type="NCBI Taxonomy" id="1548599"/>
    <lineage>
        <taxon>Bacteria</taxon>
        <taxon>Bacillati</taxon>
        <taxon>Bacillota</taxon>
        <taxon>Bacilli</taxon>
        <taxon>Bacillales</taxon>
        <taxon>Bacillaceae</taxon>
        <taxon>Halalkalibacter</taxon>
    </lineage>
</organism>
<name>A0ABV6KEA6_9BACI</name>
<dbReference type="Pfam" id="PF17261">
    <property type="entry name" value="DUF5327"/>
    <property type="match status" value="1"/>
</dbReference>
<reference evidence="1 2" key="1">
    <citation type="submission" date="2024-09" db="EMBL/GenBank/DDBJ databases">
        <authorList>
            <person name="Sun Q."/>
            <person name="Mori K."/>
        </authorList>
    </citation>
    <scope>NUCLEOTIDE SEQUENCE [LARGE SCALE GENOMIC DNA]</scope>
    <source>
        <strain evidence="1 2">NCAIM B.02610</strain>
    </source>
</reference>
<dbReference type="Proteomes" id="UP001589838">
    <property type="component" value="Unassembled WGS sequence"/>
</dbReference>
<dbReference type="EMBL" id="JBHLUX010000036">
    <property type="protein sequence ID" value="MFC0471653.1"/>
    <property type="molecule type" value="Genomic_DNA"/>
</dbReference>